<accession>A0A1L8ML20</accession>
<dbReference type="GO" id="GO:0005524">
    <property type="term" value="F:ATP binding"/>
    <property type="evidence" value="ECO:0007669"/>
    <property type="project" value="UniProtKB-KW"/>
</dbReference>
<dbReference type="PROSITE" id="PS51192">
    <property type="entry name" value="HELICASE_ATP_BIND_1"/>
    <property type="match status" value="1"/>
</dbReference>
<dbReference type="InterPro" id="IPR011545">
    <property type="entry name" value="DEAD/DEAH_box_helicase_dom"/>
</dbReference>
<name>A0A1L8ML20_9STRE</name>
<proteinExistence type="predicted"/>
<dbReference type="Pfam" id="PF00271">
    <property type="entry name" value="Helicase_C"/>
    <property type="match status" value="1"/>
</dbReference>
<dbReference type="PANTHER" id="PTHR30580:SF1">
    <property type="entry name" value="COMF OPERON PROTEIN 1"/>
    <property type="match status" value="1"/>
</dbReference>
<reference evidence="7" key="1">
    <citation type="submission" date="2016-06" db="EMBL/GenBank/DDBJ databases">
        <authorList>
            <person name="de Vries S.P.W."/>
            <person name="Hadjirin N.F."/>
            <person name="Lay E.M."/>
            <person name="Zadoks R.N."/>
            <person name="Peacock S.J."/>
            <person name="Parkhill J."/>
            <person name="Grant A.J."/>
            <person name="Mcdougall S."/>
            <person name="Holmes M.A."/>
        </authorList>
    </citation>
    <scope>NUCLEOTIDE SEQUENCE [LARGE SCALE GENOMIC DNA]</scope>
    <source>
        <strain evidence="7">NZ1587</strain>
    </source>
</reference>
<evidence type="ECO:0000313" key="6">
    <source>
        <dbReference type="EMBL" id="OJF71480.1"/>
    </source>
</evidence>
<dbReference type="GO" id="GO:0006302">
    <property type="term" value="P:double-strand break repair"/>
    <property type="evidence" value="ECO:0007669"/>
    <property type="project" value="TreeGrafter"/>
</dbReference>
<dbReference type="Proteomes" id="UP000182015">
    <property type="component" value="Unassembled WGS sequence"/>
</dbReference>
<dbReference type="GO" id="GO:0003677">
    <property type="term" value="F:DNA binding"/>
    <property type="evidence" value="ECO:0007669"/>
    <property type="project" value="UniProtKB-KW"/>
</dbReference>
<dbReference type="OrthoDB" id="2077914at2"/>
<evidence type="ECO:0000256" key="2">
    <source>
        <dbReference type="ARBA" id="ARBA00022840"/>
    </source>
</evidence>
<keyword evidence="3" id="KW-0238">DNA-binding</keyword>
<dbReference type="STRING" id="1856638.A9Q68_05715"/>
<feature type="domain" description="Helicase ATP-binding" evidence="4">
    <location>
        <begin position="107"/>
        <end position="257"/>
    </location>
</feature>
<dbReference type="Pfam" id="PF00270">
    <property type="entry name" value="DEAD"/>
    <property type="match status" value="1"/>
</dbReference>
<keyword evidence="7" id="KW-1185">Reference proteome</keyword>
<evidence type="ECO:0000256" key="1">
    <source>
        <dbReference type="ARBA" id="ARBA00022741"/>
    </source>
</evidence>
<dbReference type="SMART" id="SM00490">
    <property type="entry name" value="HELICc"/>
    <property type="match status" value="1"/>
</dbReference>
<comment type="caution">
    <text evidence="6">The sequence shown here is derived from an EMBL/GenBank/DDBJ whole genome shotgun (WGS) entry which is preliminary data.</text>
</comment>
<dbReference type="InterPro" id="IPR014001">
    <property type="entry name" value="Helicase_ATP-bd"/>
</dbReference>
<gene>
    <name evidence="6" type="ORF">A9Q68_05715</name>
</gene>
<organism evidence="6 7">
    <name type="scientific">Streptococcus bovimastitidis</name>
    <dbReference type="NCBI Taxonomy" id="1856638"/>
    <lineage>
        <taxon>Bacteria</taxon>
        <taxon>Bacillati</taxon>
        <taxon>Bacillota</taxon>
        <taxon>Bacilli</taxon>
        <taxon>Lactobacillales</taxon>
        <taxon>Streptococcaceae</taxon>
        <taxon>Streptococcus</taxon>
    </lineage>
</organism>
<dbReference type="InterPro" id="IPR027417">
    <property type="entry name" value="P-loop_NTPase"/>
</dbReference>
<feature type="domain" description="Helicase C-terminal" evidence="5">
    <location>
        <begin position="289"/>
        <end position="432"/>
    </location>
</feature>
<evidence type="ECO:0000313" key="7">
    <source>
        <dbReference type="Proteomes" id="UP000182015"/>
    </source>
</evidence>
<protein>
    <submittedName>
        <fullName evidence="6">Competence protein</fullName>
    </submittedName>
</protein>
<dbReference type="PROSITE" id="PS51194">
    <property type="entry name" value="HELICASE_CTER"/>
    <property type="match status" value="1"/>
</dbReference>
<dbReference type="RefSeq" id="WP_071793737.1">
    <property type="nucleotide sequence ID" value="NZ_LZDD01000002.1"/>
</dbReference>
<dbReference type="Gene3D" id="3.40.50.300">
    <property type="entry name" value="P-loop containing nucleotide triphosphate hydrolases"/>
    <property type="match status" value="2"/>
</dbReference>
<dbReference type="SMART" id="SM00487">
    <property type="entry name" value="DEXDc"/>
    <property type="match status" value="1"/>
</dbReference>
<dbReference type="GO" id="GO:0043138">
    <property type="term" value="F:3'-5' DNA helicase activity"/>
    <property type="evidence" value="ECO:0007669"/>
    <property type="project" value="TreeGrafter"/>
</dbReference>
<dbReference type="EMBL" id="LZDD01000002">
    <property type="protein sequence ID" value="OJF71480.1"/>
    <property type="molecule type" value="Genomic_DNA"/>
</dbReference>
<dbReference type="SUPFAM" id="SSF52540">
    <property type="entry name" value="P-loop containing nucleoside triphosphate hydrolases"/>
    <property type="match status" value="1"/>
</dbReference>
<evidence type="ECO:0000259" key="4">
    <source>
        <dbReference type="PROSITE" id="PS51192"/>
    </source>
</evidence>
<dbReference type="InterPro" id="IPR001650">
    <property type="entry name" value="Helicase_C-like"/>
</dbReference>
<dbReference type="PANTHER" id="PTHR30580">
    <property type="entry name" value="PRIMOSOMAL PROTEIN N"/>
    <property type="match status" value="1"/>
</dbReference>
<keyword evidence="1" id="KW-0547">Nucleotide-binding</keyword>
<evidence type="ECO:0000259" key="5">
    <source>
        <dbReference type="PROSITE" id="PS51194"/>
    </source>
</evidence>
<dbReference type="AlphaFoldDB" id="A0A1L8ML20"/>
<sequence>MDTLAHYYGRLFTENQLDSNLKKLAQSKASFTKRGKDFFCGRCQSKAVMEHILPNGKFYCRKCIVFGRVESQAQLYYFPAQPFPKGEYLRWQGELTPFQEEISKKLLENYEHGLKTLVYAVTGAGKTEMIYALLARVLNQGGWVALASPRIDVCIEIHKRLVRDISCTVQLMHAGSGPYKRSPLIVLTTHQLLKFYQAFDLIIIDEVDSFPFVDNPVLKHALRSALKEEGRLVYLTATSTRALEKEVASGQLSKLTLSRRFHNNPLVVPKFRLVFQIQQALEKGKLPRALRQAVKKQLQSPYPLLIFYPVIEKGQEFFQILQKSFNEIDMAYVSSQTEERKEKIEAFREGKLRILISTTILERGVTFPGVDVFVVLADHHLFNSSSLIQIAGRVGRSFDRPDGQLVFFHEGVSAAMYKARKEIIGLNKEAYG</sequence>
<dbReference type="GO" id="GO:0006270">
    <property type="term" value="P:DNA replication initiation"/>
    <property type="evidence" value="ECO:0007669"/>
    <property type="project" value="TreeGrafter"/>
</dbReference>
<dbReference type="GO" id="GO:0006310">
    <property type="term" value="P:DNA recombination"/>
    <property type="evidence" value="ECO:0007669"/>
    <property type="project" value="TreeGrafter"/>
</dbReference>
<keyword evidence="2" id="KW-0067">ATP-binding</keyword>
<evidence type="ECO:0000256" key="3">
    <source>
        <dbReference type="ARBA" id="ARBA00023125"/>
    </source>
</evidence>